<dbReference type="InterPro" id="IPR018247">
    <property type="entry name" value="EF_Hand_1_Ca_BS"/>
</dbReference>
<reference evidence="3" key="1">
    <citation type="submission" date="2021-01" db="EMBL/GenBank/DDBJ databases">
        <authorList>
            <person name="Corre E."/>
            <person name="Pelletier E."/>
            <person name="Niang G."/>
            <person name="Scheremetjew M."/>
            <person name="Finn R."/>
            <person name="Kale V."/>
            <person name="Holt S."/>
            <person name="Cochrane G."/>
            <person name="Meng A."/>
            <person name="Brown T."/>
            <person name="Cohen L."/>
        </authorList>
    </citation>
    <scope>NUCLEOTIDE SEQUENCE</scope>
    <source>
        <strain evidence="3">CCMP1381</strain>
    </source>
</reference>
<organism evidence="3">
    <name type="scientific">Octactis speculum</name>
    <dbReference type="NCBI Taxonomy" id="3111310"/>
    <lineage>
        <taxon>Eukaryota</taxon>
        <taxon>Sar</taxon>
        <taxon>Stramenopiles</taxon>
        <taxon>Ochrophyta</taxon>
        <taxon>Dictyochophyceae</taxon>
        <taxon>Dictyochales</taxon>
        <taxon>Dictyochaceae</taxon>
        <taxon>Octactis</taxon>
    </lineage>
</organism>
<evidence type="ECO:0000256" key="1">
    <source>
        <dbReference type="ARBA" id="ARBA00022837"/>
    </source>
</evidence>
<gene>
    <name evidence="3" type="ORF">DSPE1174_LOCUS27351</name>
</gene>
<evidence type="ECO:0000313" key="3">
    <source>
        <dbReference type="EMBL" id="CAD9471239.1"/>
    </source>
</evidence>
<evidence type="ECO:0000256" key="2">
    <source>
        <dbReference type="SAM" id="MobiDB-lite"/>
    </source>
</evidence>
<feature type="compositionally biased region" description="Pro residues" evidence="2">
    <location>
        <begin position="152"/>
        <end position="162"/>
    </location>
</feature>
<dbReference type="InterPro" id="IPR011992">
    <property type="entry name" value="EF-hand-dom_pair"/>
</dbReference>
<dbReference type="Gene3D" id="1.10.238.10">
    <property type="entry name" value="EF-hand"/>
    <property type="match status" value="1"/>
</dbReference>
<accession>A0A7S2E2K1</accession>
<dbReference type="AlphaFoldDB" id="A0A7S2E2K1"/>
<name>A0A7S2E2K1_9STRA</name>
<dbReference type="EMBL" id="HBGS01053002">
    <property type="protein sequence ID" value="CAD9471239.1"/>
    <property type="molecule type" value="Transcribed_RNA"/>
</dbReference>
<dbReference type="SUPFAM" id="SSF47473">
    <property type="entry name" value="EF-hand"/>
    <property type="match status" value="1"/>
</dbReference>
<dbReference type="PROSITE" id="PS00018">
    <property type="entry name" value="EF_HAND_1"/>
    <property type="match status" value="2"/>
</dbReference>
<feature type="region of interest" description="Disordered" evidence="2">
    <location>
        <begin position="144"/>
        <end position="178"/>
    </location>
</feature>
<proteinExistence type="predicted"/>
<evidence type="ECO:0008006" key="4">
    <source>
        <dbReference type="Google" id="ProtNLM"/>
    </source>
</evidence>
<protein>
    <recommendedName>
        <fullName evidence="4">Calmodulin</fullName>
    </recommendedName>
</protein>
<keyword evidence="1" id="KW-0106">Calcium</keyword>
<sequence length="178" mass="20330">MDNDSSGEIDFHEFVFATWNYCTLTHRGLADFSFSIYDLDSSGKLEKYEVEQLTKDVYGETAITERTLRTIETLAPKGNEPKATSISKEEFGNFNQKQPLLLYPAYQMQDTLKQKIMGKRWWGELSDEREKNFKTRSLFEILHGLDPSEVETPPPEPEPKPNTEPTHGAVSMISADVC</sequence>